<dbReference type="RefSeq" id="WP_097442006.1">
    <property type="nucleotide sequence ID" value="NZ_NBWU01000001.1"/>
</dbReference>
<feature type="signal peptide" evidence="1">
    <location>
        <begin position="1"/>
        <end position="19"/>
    </location>
</feature>
<comment type="caution">
    <text evidence="2">The sequence shown here is derived from an EMBL/GenBank/DDBJ whole genome shotgun (WGS) entry which is preliminary data.</text>
</comment>
<dbReference type="EMBL" id="NBWU01000001">
    <property type="protein sequence ID" value="PCE66484.1"/>
    <property type="molecule type" value="Genomic_DNA"/>
</dbReference>
<accession>A0A2A4GEP3</accession>
<feature type="chain" id="PRO_5012607523" evidence="1">
    <location>
        <begin position="20"/>
        <end position="508"/>
    </location>
</feature>
<keyword evidence="3" id="KW-1185">Reference proteome</keyword>
<dbReference type="AlphaFoldDB" id="A0A2A4GEP3"/>
<evidence type="ECO:0000256" key="1">
    <source>
        <dbReference type="SAM" id="SignalP"/>
    </source>
</evidence>
<dbReference type="OrthoDB" id="1403331at2"/>
<dbReference type="Proteomes" id="UP000219559">
    <property type="component" value="Unassembled WGS sequence"/>
</dbReference>
<name>A0A2A4GEP3_9FLAO</name>
<keyword evidence="1" id="KW-0732">Signal</keyword>
<evidence type="ECO:0000313" key="2">
    <source>
        <dbReference type="EMBL" id="PCE66484.1"/>
    </source>
</evidence>
<reference evidence="2 3" key="1">
    <citation type="submission" date="2017-04" db="EMBL/GenBank/DDBJ databases">
        <title>A new member of the family Flavobacteriaceae isolated from ascidians.</title>
        <authorList>
            <person name="Chen L."/>
        </authorList>
    </citation>
    <scope>NUCLEOTIDE SEQUENCE [LARGE SCALE GENOMIC DNA]</scope>
    <source>
        <strain evidence="2 3">HQA918</strain>
    </source>
</reference>
<gene>
    <name evidence="2" type="ORF">B7P33_04090</name>
</gene>
<evidence type="ECO:0000313" key="3">
    <source>
        <dbReference type="Proteomes" id="UP000219559"/>
    </source>
</evidence>
<protein>
    <submittedName>
        <fullName evidence="2">Uncharacterized protein</fullName>
    </submittedName>
</protein>
<organism evidence="2 3">
    <name type="scientific">Sediminicola luteus</name>
    <dbReference type="NCBI Taxonomy" id="319238"/>
    <lineage>
        <taxon>Bacteria</taxon>
        <taxon>Pseudomonadati</taxon>
        <taxon>Bacteroidota</taxon>
        <taxon>Flavobacteriia</taxon>
        <taxon>Flavobacteriales</taxon>
        <taxon>Flavobacteriaceae</taxon>
        <taxon>Sediminicola</taxon>
    </lineage>
</organism>
<sequence>MKTSAVSGLLLLFVLFVNAQAPSYEIGERFNDRYKYSTLLASAQTQNGKIFMVRKYFGGLPLQPKGVFIEVYDKQMQLLSDYNFKKPSKYMIDAWVAQGQLHILELTYNESRLAYEYIVHSSSVDHFGFKPKKLLSFPSKPVEDPLRAQRIKGKSNGSFNTQVLFDDSKQAFAIDIRFKKGKERGQMLYGFNADLSPIMEHDFKIPAEAKDYAFEYLAQKDGVCYLMGKAFFRKKRFDVKERRFQYELVRVAGDKTHFQSFSEAGKYPESLKPVLDGSALKTVGFYADRKDKRFNGLVYFELDPQDLSIKKTRYNAFSEQFMLDKFGRTDEAEIKNLVFKEVALSPDGGLLFSAEEFFVTETTEANSAGGRVKIERFHYNDIVCAKIDASGHMAWARNINKTEVTQGDGAYASYSTFAKDGRLYFFINSGENPQKLSNDRIQFKQGYSRNPNLFSINLDAQGKMEYRKLINDKEARIPLMVSKPLKTTDGLFFYAKRGSKKQLVQVAL</sequence>
<proteinExistence type="predicted"/>